<dbReference type="Proteomes" id="UP000095286">
    <property type="component" value="Unplaced"/>
</dbReference>
<evidence type="ECO:0000313" key="1">
    <source>
        <dbReference type="Proteomes" id="UP000095286"/>
    </source>
</evidence>
<accession>A0AC35TM90</accession>
<evidence type="ECO:0000313" key="2">
    <source>
        <dbReference type="WBParaSite" id="RSKR_0000230700.1"/>
    </source>
</evidence>
<proteinExistence type="predicted"/>
<name>A0AC35TM90_9BILA</name>
<dbReference type="WBParaSite" id="RSKR_0000230700.1">
    <property type="protein sequence ID" value="RSKR_0000230700.1"/>
    <property type="gene ID" value="RSKR_0000230700"/>
</dbReference>
<organism evidence="1 2">
    <name type="scientific">Rhabditophanes sp. KR3021</name>
    <dbReference type="NCBI Taxonomy" id="114890"/>
    <lineage>
        <taxon>Eukaryota</taxon>
        <taxon>Metazoa</taxon>
        <taxon>Ecdysozoa</taxon>
        <taxon>Nematoda</taxon>
        <taxon>Chromadorea</taxon>
        <taxon>Rhabditida</taxon>
        <taxon>Tylenchina</taxon>
        <taxon>Panagrolaimomorpha</taxon>
        <taxon>Strongyloidoidea</taxon>
        <taxon>Alloionematidae</taxon>
        <taxon>Rhabditophanes</taxon>
    </lineage>
</organism>
<sequence>MEWWSKVKKSGCVDYGPVARQVPVARHSATSGNTSNTQQHVATHQIQQRGPQILSSTLNHSANISTGNSSINNTGPVRQVNNISNATLQAALQNTIQSTIQGAGVNQASRVGGTTNQNMNLLNQIAGSTRNINSNSSLVMPTTLVNSQMNTNNYGMLQNGNQSINAFNYAGGGNSNPNLQLRNNLQGQMGASNFQFLQNGHILNLGQGSQMLTSNSLMTLLQQTRTGQSTLAQQIADNNAANNSRNVPQLDGNSDKSKFAKSTLPLIDSDLVMNVQKEKLNCEIVTHDVSNDQLLNNELMSLMIGGKDGVDEKVENCESNVITCASDKASSSNVVKGNCKVKLSKRDEAQIIKQIKKMFVAQVDGNGTNNGHMSDSDSDDEDTDMSRYINQDDQADDGDDNNTEEPLNSDDDQSDDEDIVKLFESDNVVMCQFEKVSRTRTKWKFTLKDGIMHINGKDYCFQRCAGEAEW</sequence>
<protein>
    <submittedName>
        <fullName evidence="2">General transcription factor IIA subunit 1</fullName>
    </submittedName>
</protein>
<reference evidence="2" key="1">
    <citation type="submission" date="2016-11" db="UniProtKB">
        <authorList>
            <consortium name="WormBaseParasite"/>
        </authorList>
    </citation>
    <scope>IDENTIFICATION</scope>
    <source>
        <strain evidence="2">KR3021</strain>
    </source>
</reference>